<feature type="non-terminal residue" evidence="1">
    <location>
        <position position="247"/>
    </location>
</feature>
<comment type="caution">
    <text evidence="1">The sequence shown here is derived from an EMBL/GenBank/DDBJ whole genome shotgun (WGS) entry which is preliminary data.</text>
</comment>
<sequence length="247" mass="27354">MANRHRDPQRDVGKCAYLQVHAAHRVQQQADVHVGGSHHFHHPLVARGGQVEGDAGVFLHQRGHRRRHHTFAEGVDHGDLHMPPAQPLELVEALQRARIGLLPAAHIHQQQLAGGGQPQPAGQALEQLRAQFLLDLEDLPVDRRGRHVQHLRGLADTAAAGHFNEVTGEAGEGQHRAGLGWRCIFCNGLAEKRCLITHPRLPRVNPALLPPYARDRPMDVAVPALPLHCTFEAADWQRLAQHWHAVA</sequence>
<accession>F0BIH3</accession>
<evidence type="ECO:0000313" key="2">
    <source>
        <dbReference type="Proteomes" id="UP000003299"/>
    </source>
</evidence>
<dbReference type="AlphaFoldDB" id="F0BIH3"/>
<protein>
    <submittedName>
        <fullName evidence="1">Uncharacterized protein</fullName>
    </submittedName>
</protein>
<gene>
    <name evidence="1" type="ORF">XVE_4076</name>
</gene>
<name>F0BIH3_9XANT</name>
<organism evidence="1 2">
    <name type="scientific">Xanthomonas vesicatoria ATCC 35937</name>
    <dbReference type="NCBI Taxonomy" id="925775"/>
    <lineage>
        <taxon>Bacteria</taxon>
        <taxon>Pseudomonadati</taxon>
        <taxon>Pseudomonadota</taxon>
        <taxon>Gammaproteobacteria</taxon>
        <taxon>Lysobacterales</taxon>
        <taxon>Lysobacteraceae</taxon>
        <taxon>Xanthomonas</taxon>
    </lineage>
</organism>
<evidence type="ECO:0000313" key="1">
    <source>
        <dbReference type="EMBL" id="EGD07720.1"/>
    </source>
</evidence>
<dbReference type="Proteomes" id="UP000003299">
    <property type="component" value="Unassembled WGS sequence"/>
</dbReference>
<reference evidence="1 2" key="1">
    <citation type="journal article" date="2011" name="BMC Genomics">
        <title>Comparative genomics reveals diversity among xanthomonads infecting tomato and pepper.</title>
        <authorList>
            <person name="Potnis N."/>
            <person name="Krasileva K."/>
            <person name="Chow V."/>
            <person name="Almeida N.F."/>
            <person name="Patil P.B."/>
            <person name="Ryan R.P."/>
            <person name="Sharlach M."/>
            <person name="Behlau F."/>
            <person name="Dow J.M."/>
            <person name="Momol M.T."/>
            <person name="White F.F."/>
            <person name="Preston J.F."/>
            <person name="Vinatzer B.A."/>
            <person name="Koebnik R."/>
            <person name="Setubal J.C."/>
            <person name="Norman D.J."/>
            <person name="Staskawicz B.J."/>
            <person name="Jones J.B."/>
        </authorList>
    </citation>
    <scope>NUCLEOTIDE SEQUENCE [LARGE SCALE GENOMIC DNA]</scope>
    <source>
        <strain evidence="1 2">ATCC 35937</strain>
    </source>
</reference>
<dbReference type="EMBL" id="AEQV01000185">
    <property type="protein sequence ID" value="EGD07720.1"/>
    <property type="molecule type" value="Genomic_DNA"/>
</dbReference>
<proteinExistence type="predicted"/>